<evidence type="ECO:0000259" key="1">
    <source>
        <dbReference type="Pfam" id="PF01370"/>
    </source>
</evidence>
<feature type="non-terminal residue" evidence="2">
    <location>
        <position position="205"/>
    </location>
</feature>
<feature type="domain" description="NAD-dependent epimerase/dehydratase" evidence="1">
    <location>
        <begin position="4"/>
        <end position="204"/>
    </location>
</feature>
<dbReference type="EMBL" id="UINC01165950">
    <property type="protein sequence ID" value="SVD67631.1"/>
    <property type="molecule type" value="Genomic_DNA"/>
</dbReference>
<gene>
    <name evidence="2" type="ORF">METZ01_LOCUS420485</name>
</gene>
<protein>
    <recommendedName>
        <fullName evidence="1">NAD-dependent epimerase/dehydratase domain-containing protein</fullName>
    </recommendedName>
</protein>
<evidence type="ECO:0000313" key="2">
    <source>
        <dbReference type="EMBL" id="SVD67631.1"/>
    </source>
</evidence>
<dbReference type="AlphaFoldDB" id="A0A382XBC4"/>
<dbReference type="InterPro" id="IPR036291">
    <property type="entry name" value="NAD(P)-bd_dom_sf"/>
</dbReference>
<dbReference type="SUPFAM" id="SSF51735">
    <property type="entry name" value="NAD(P)-binding Rossmann-fold domains"/>
    <property type="match status" value="1"/>
</dbReference>
<accession>A0A382XBC4</accession>
<dbReference type="Gene3D" id="3.40.50.720">
    <property type="entry name" value="NAD(P)-binding Rossmann-like Domain"/>
    <property type="match status" value="1"/>
</dbReference>
<organism evidence="2">
    <name type="scientific">marine metagenome</name>
    <dbReference type="NCBI Taxonomy" id="408172"/>
    <lineage>
        <taxon>unclassified sequences</taxon>
        <taxon>metagenomes</taxon>
        <taxon>ecological metagenomes</taxon>
    </lineage>
</organism>
<dbReference type="PANTHER" id="PTHR43245">
    <property type="entry name" value="BIFUNCTIONAL POLYMYXIN RESISTANCE PROTEIN ARNA"/>
    <property type="match status" value="1"/>
</dbReference>
<dbReference type="PANTHER" id="PTHR43245:SF13">
    <property type="entry name" value="UDP-D-APIOSE_UDP-D-XYLOSE SYNTHASE 2"/>
    <property type="match status" value="1"/>
</dbReference>
<reference evidence="2" key="1">
    <citation type="submission" date="2018-05" db="EMBL/GenBank/DDBJ databases">
        <authorList>
            <person name="Lanie J.A."/>
            <person name="Ng W.-L."/>
            <person name="Kazmierczak K.M."/>
            <person name="Andrzejewski T.M."/>
            <person name="Davidsen T.M."/>
            <person name="Wayne K.J."/>
            <person name="Tettelin H."/>
            <person name="Glass J.I."/>
            <person name="Rusch D."/>
            <person name="Podicherti R."/>
            <person name="Tsui H.-C.T."/>
            <person name="Winkler M.E."/>
        </authorList>
    </citation>
    <scope>NUCLEOTIDE SEQUENCE</scope>
</reference>
<dbReference type="Pfam" id="PF01370">
    <property type="entry name" value="Epimerase"/>
    <property type="match status" value="1"/>
</dbReference>
<dbReference type="InterPro" id="IPR050177">
    <property type="entry name" value="Lipid_A_modif_metabolic_enz"/>
</dbReference>
<name>A0A382XBC4_9ZZZZ</name>
<sequence length="205" mass="23311">MKFLVTGGVGFIGTNLIKALLKDGHEVVSIDNYSTGKKENEQEGCKYFKVDICDYKSFDAYIEDPDVVFHLAALPRIQPSFKYPLITFKTNVEGTMNLLDWCKKKNTPLVYAGSSSTHGGVYKNPYTFTKWQGEELCKLYSKVYSLQIAICRFYNVYGSYQLTEGEYCTVIGIFERKHKNNEALTITGDGEQRRDFTHVDDIVDG</sequence>
<dbReference type="InterPro" id="IPR001509">
    <property type="entry name" value="Epimerase_deHydtase"/>
</dbReference>
<proteinExistence type="predicted"/>